<dbReference type="PANTHER" id="PTHR30344">
    <property type="entry name" value="6-PHOSPHOGLUCONOLACTONASE-RELATED"/>
    <property type="match status" value="1"/>
</dbReference>
<dbReference type="GO" id="GO:0017057">
    <property type="term" value="F:6-phosphogluconolactonase activity"/>
    <property type="evidence" value="ECO:0007669"/>
    <property type="project" value="TreeGrafter"/>
</dbReference>
<sequence length="400" mass="44093">MKLVQKLPLLLAAALSPLYGESEHAAPAIHAEQVDSQPTSGTMVTVIIHEKDGQHYAYSGGQDAELDSFKVAKDGKLTPLKSYSLWNEKGPARGLVTSTIAGTDYLFVGNKFGNAIEVHRIQNDGTLERVHVEHDTDETHLGVIITLQVIHMKDQAYLFAGGLEKTPGLTSYRINNDGSLTHVQSMADTEDIFTDGIIGMGIHKIEGKTYLFTGGFQDSGVSGFQVFDDGHFLNTSNVGDDLTRYLNGTYPLSTVQLGDNHYVVAGHRHHSYYKRSQFIKRKGFVHHGDGVSVFKVDQYGKLIPHSVLTYNPDVKIKGQTRIEIQKIDETQAVVAIATRDEQTIQICTLNAEGVLTPSTTYESNFPVYNGMTSTQIDGNIFLFAGSRDHSFLQSIQLEME</sequence>
<dbReference type="Proteomes" id="UP000617628">
    <property type="component" value="Unassembled WGS sequence"/>
</dbReference>
<name>A0A934VK19_9BACT</name>
<comment type="caution">
    <text evidence="2">The sequence shown here is derived from an EMBL/GenBank/DDBJ whole genome shotgun (WGS) entry which is preliminary data.</text>
</comment>
<organism evidence="2 3">
    <name type="scientific">Pelagicoccus mobilis</name>
    <dbReference type="NCBI Taxonomy" id="415221"/>
    <lineage>
        <taxon>Bacteria</taxon>
        <taxon>Pseudomonadati</taxon>
        <taxon>Verrucomicrobiota</taxon>
        <taxon>Opitutia</taxon>
        <taxon>Puniceicoccales</taxon>
        <taxon>Pelagicoccaceae</taxon>
        <taxon>Pelagicoccus</taxon>
    </lineage>
</organism>
<accession>A0A934VK19</accession>
<dbReference type="AlphaFoldDB" id="A0A934VK19"/>
<dbReference type="InterPro" id="IPR050282">
    <property type="entry name" value="Cycloisomerase_2"/>
</dbReference>
<keyword evidence="3" id="KW-1185">Reference proteome</keyword>
<protein>
    <submittedName>
        <fullName evidence="2">Uncharacterized protein</fullName>
    </submittedName>
</protein>
<dbReference type="GO" id="GO:0006006">
    <property type="term" value="P:glucose metabolic process"/>
    <property type="evidence" value="ECO:0007669"/>
    <property type="project" value="UniProtKB-KW"/>
</dbReference>
<reference evidence="2" key="1">
    <citation type="submission" date="2021-01" db="EMBL/GenBank/DDBJ databases">
        <title>Modified the classification status of verrucomicrobia.</title>
        <authorList>
            <person name="Feng X."/>
        </authorList>
    </citation>
    <scope>NUCLEOTIDE SEQUENCE</scope>
    <source>
        <strain evidence="2">KCTC 13126</strain>
    </source>
</reference>
<evidence type="ECO:0000313" key="3">
    <source>
        <dbReference type="Proteomes" id="UP000617628"/>
    </source>
</evidence>
<gene>
    <name evidence="2" type="ORF">JIN87_04935</name>
</gene>
<dbReference type="InterPro" id="IPR015943">
    <property type="entry name" value="WD40/YVTN_repeat-like_dom_sf"/>
</dbReference>
<dbReference type="PANTHER" id="PTHR30344:SF1">
    <property type="entry name" value="6-PHOSPHOGLUCONOLACTONASE"/>
    <property type="match status" value="1"/>
</dbReference>
<dbReference type="Gene3D" id="2.130.10.10">
    <property type="entry name" value="YVTN repeat-like/Quinoprotein amine dehydrogenase"/>
    <property type="match status" value="1"/>
</dbReference>
<dbReference type="EMBL" id="JAENIL010000007">
    <property type="protein sequence ID" value="MBK1876201.1"/>
    <property type="molecule type" value="Genomic_DNA"/>
</dbReference>
<evidence type="ECO:0000256" key="1">
    <source>
        <dbReference type="ARBA" id="ARBA00022526"/>
    </source>
</evidence>
<keyword evidence="1" id="KW-0119">Carbohydrate metabolism</keyword>
<dbReference type="SUPFAM" id="SSF101908">
    <property type="entry name" value="Putative isomerase YbhE"/>
    <property type="match status" value="1"/>
</dbReference>
<evidence type="ECO:0000313" key="2">
    <source>
        <dbReference type="EMBL" id="MBK1876201.1"/>
    </source>
</evidence>
<keyword evidence="1" id="KW-0313">Glucose metabolism</keyword>
<proteinExistence type="predicted"/>
<dbReference type="RefSeq" id="WP_200354417.1">
    <property type="nucleotide sequence ID" value="NZ_JAENIL010000007.1"/>
</dbReference>